<dbReference type="InterPro" id="IPR033116">
    <property type="entry name" value="TRYPSIN_SER"/>
</dbReference>
<proteinExistence type="inferred from homology"/>
<dbReference type="InterPro" id="IPR001254">
    <property type="entry name" value="Trypsin_dom"/>
</dbReference>
<dbReference type="GO" id="GO:0006508">
    <property type="term" value="P:proteolysis"/>
    <property type="evidence" value="ECO:0007669"/>
    <property type="project" value="UniProtKB-KW"/>
</dbReference>
<dbReference type="InterPro" id="IPR018114">
    <property type="entry name" value="TRYPSIN_HIS"/>
</dbReference>
<evidence type="ECO:0000259" key="5">
    <source>
        <dbReference type="PROSITE" id="PS50240"/>
    </source>
</evidence>
<dbReference type="Proteomes" id="UP001175271">
    <property type="component" value="Unassembled WGS sequence"/>
</dbReference>
<dbReference type="InterPro" id="IPR043504">
    <property type="entry name" value="Peptidase_S1_PA_chymotrypsin"/>
</dbReference>
<keyword evidence="1" id="KW-1015">Disulfide bond</keyword>
<dbReference type="PROSITE" id="PS00135">
    <property type="entry name" value="TRYPSIN_SER"/>
    <property type="match status" value="1"/>
</dbReference>
<dbReference type="InterPro" id="IPR051487">
    <property type="entry name" value="Ser/Thr_Proteases_Immune/Dev"/>
</dbReference>
<dbReference type="InterPro" id="IPR001314">
    <property type="entry name" value="Peptidase_S1A"/>
</dbReference>
<accession>A0AA39IBM5</accession>
<dbReference type="PRINTS" id="PR00722">
    <property type="entry name" value="CHYMOTRYPSIN"/>
</dbReference>
<dbReference type="SUPFAM" id="SSF50494">
    <property type="entry name" value="Trypsin-like serine proteases"/>
    <property type="match status" value="1"/>
</dbReference>
<dbReference type="PANTHER" id="PTHR24256">
    <property type="entry name" value="TRYPTASE-RELATED"/>
    <property type="match status" value="1"/>
</dbReference>
<dbReference type="PROSITE" id="PS50240">
    <property type="entry name" value="TRYPSIN_DOM"/>
    <property type="match status" value="1"/>
</dbReference>
<evidence type="ECO:0000313" key="6">
    <source>
        <dbReference type="EMBL" id="KAK0420057.1"/>
    </source>
</evidence>
<dbReference type="PROSITE" id="PS00134">
    <property type="entry name" value="TRYPSIN_HIS"/>
    <property type="match status" value="1"/>
</dbReference>
<evidence type="ECO:0000256" key="3">
    <source>
        <dbReference type="RuleBase" id="RU363034"/>
    </source>
</evidence>
<dbReference type="CDD" id="cd00190">
    <property type="entry name" value="Tryp_SPc"/>
    <property type="match status" value="1"/>
</dbReference>
<comment type="caution">
    <text evidence="6">The sequence shown here is derived from an EMBL/GenBank/DDBJ whole genome shotgun (WGS) entry which is preliminary data.</text>
</comment>
<dbReference type="EMBL" id="JAUCMV010000002">
    <property type="protein sequence ID" value="KAK0420057.1"/>
    <property type="molecule type" value="Genomic_DNA"/>
</dbReference>
<keyword evidence="3" id="KW-0720">Serine protease</keyword>
<comment type="similarity">
    <text evidence="2">Belongs to the peptidase S1 family. CLIP subfamily.</text>
</comment>
<name>A0AA39IBM5_9BILA</name>
<keyword evidence="7" id="KW-1185">Reference proteome</keyword>
<organism evidence="6 7">
    <name type="scientific">Steinernema hermaphroditum</name>
    <dbReference type="NCBI Taxonomy" id="289476"/>
    <lineage>
        <taxon>Eukaryota</taxon>
        <taxon>Metazoa</taxon>
        <taxon>Ecdysozoa</taxon>
        <taxon>Nematoda</taxon>
        <taxon>Chromadorea</taxon>
        <taxon>Rhabditida</taxon>
        <taxon>Tylenchina</taxon>
        <taxon>Panagrolaimomorpha</taxon>
        <taxon>Strongyloidoidea</taxon>
        <taxon>Steinernematidae</taxon>
        <taxon>Steinernema</taxon>
    </lineage>
</organism>
<feature type="signal peptide" evidence="4">
    <location>
        <begin position="1"/>
        <end position="16"/>
    </location>
</feature>
<dbReference type="Pfam" id="PF00089">
    <property type="entry name" value="Trypsin"/>
    <property type="match status" value="1"/>
</dbReference>
<evidence type="ECO:0000256" key="4">
    <source>
        <dbReference type="SAM" id="SignalP"/>
    </source>
</evidence>
<dbReference type="SMART" id="SM00020">
    <property type="entry name" value="Tryp_SPc"/>
    <property type="match status" value="1"/>
</dbReference>
<dbReference type="Gene3D" id="2.40.10.10">
    <property type="entry name" value="Trypsin-like serine proteases"/>
    <property type="match status" value="1"/>
</dbReference>
<evidence type="ECO:0000313" key="7">
    <source>
        <dbReference type="Proteomes" id="UP001175271"/>
    </source>
</evidence>
<protein>
    <recommendedName>
        <fullName evidence="5">Peptidase S1 domain-containing protein</fullName>
    </recommendedName>
</protein>
<evidence type="ECO:0000256" key="1">
    <source>
        <dbReference type="ARBA" id="ARBA00023157"/>
    </source>
</evidence>
<keyword evidence="3" id="KW-0378">Hydrolase</keyword>
<feature type="chain" id="PRO_5041211423" description="Peptidase S1 domain-containing protein" evidence="4">
    <location>
        <begin position="17"/>
        <end position="312"/>
    </location>
</feature>
<dbReference type="GO" id="GO:0004252">
    <property type="term" value="F:serine-type endopeptidase activity"/>
    <property type="evidence" value="ECO:0007669"/>
    <property type="project" value="InterPro"/>
</dbReference>
<evidence type="ECO:0000256" key="2">
    <source>
        <dbReference type="ARBA" id="ARBA00024195"/>
    </source>
</evidence>
<dbReference type="InterPro" id="IPR009003">
    <property type="entry name" value="Peptidase_S1_PA"/>
</dbReference>
<feature type="domain" description="Peptidase S1" evidence="5">
    <location>
        <begin position="57"/>
        <end position="306"/>
    </location>
</feature>
<sequence>MGFIPVLFCLLATAAAVPLEVHGGFDERHLREPALQPPSHVEVTALTSKLLEPSNLVFGGKKATGALLPMQALIIYTLKSSKVNTLCGGTIISPNHVLTAAHCVLDMVLPAQVMVGSVNARKNTSYTQWRHIHKVYPHSGYKGETEGRANDIAVVEFSPAIRFSSEVKMVNIKKNDDQLIKNPKGGIVSGFGTYKFGGKHGNETIKSPDLLFAPVKVFNTSYCNSEKIWRGVLSKDQICAGDKGTGIGPGDSGGPLLVLEERTLYQVGLTSWATKFGKIMRDRQDLLPSVFTRVSHYCNIISGITRGVFKCK</sequence>
<keyword evidence="4" id="KW-0732">Signal</keyword>
<dbReference type="FunFam" id="2.40.10.10:FF:000068">
    <property type="entry name" value="transmembrane protease serine 2"/>
    <property type="match status" value="1"/>
</dbReference>
<reference evidence="6" key="1">
    <citation type="submission" date="2023-06" db="EMBL/GenBank/DDBJ databases">
        <title>Genomic analysis of the entomopathogenic nematode Steinernema hermaphroditum.</title>
        <authorList>
            <person name="Schwarz E.M."/>
            <person name="Heppert J.K."/>
            <person name="Baniya A."/>
            <person name="Schwartz H.T."/>
            <person name="Tan C.-H."/>
            <person name="Antoshechkin I."/>
            <person name="Sternberg P.W."/>
            <person name="Goodrich-Blair H."/>
            <person name="Dillman A.R."/>
        </authorList>
    </citation>
    <scope>NUCLEOTIDE SEQUENCE</scope>
    <source>
        <strain evidence="6">PS9179</strain>
        <tissue evidence="6">Whole animal</tissue>
    </source>
</reference>
<dbReference type="AlphaFoldDB" id="A0AA39IBM5"/>
<gene>
    <name evidence="6" type="ORF">QR680_014491</name>
</gene>
<keyword evidence="3" id="KW-0645">Protease</keyword>